<reference evidence="4" key="1">
    <citation type="journal article" date="2021" name="Genome Biol. Evol.">
        <title>The assembled and annotated genome of the fairy-ring fungus Marasmius oreades.</title>
        <authorList>
            <person name="Hiltunen M."/>
            <person name="Ament-Velasquez S.L."/>
            <person name="Johannesson H."/>
        </authorList>
    </citation>
    <scope>NUCLEOTIDE SEQUENCE</scope>
    <source>
        <strain evidence="4">03SP1</strain>
    </source>
</reference>
<organism evidence="4 5">
    <name type="scientific">Marasmius oreades</name>
    <name type="common">fairy-ring Marasmius</name>
    <dbReference type="NCBI Taxonomy" id="181124"/>
    <lineage>
        <taxon>Eukaryota</taxon>
        <taxon>Fungi</taxon>
        <taxon>Dikarya</taxon>
        <taxon>Basidiomycota</taxon>
        <taxon>Agaricomycotina</taxon>
        <taxon>Agaricomycetes</taxon>
        <taxon>Agaricomycetidae</taxon>
        <taxon>Agaricales</taxon>
        <taxon>Marasmiineae</taxon>
        <taxon>Marasmiaceae</taxon>
        <taxon>Marasmius</taxon>
    </lineage>
</organism>
<keyword evidence="3" id="KW-0732">Signal</keyword>
<protein>
    <recommendedName>
        <fullName evidence="6">Mid2 domain-containing protein</fullName>
    </recommendedName>
</protein>
<comment type="caution">
    <text evidence="4">The sequence shown here is derived from an EMBL/GenBank/DDBJ whole genome shotgun (WGS) entry which is preliminary data.</text>
</comment>
<feature type="chain" id="PRO_5040241659" description="Mid2 domain-containing protein" evidence="3">
    <location>
        <begin position="20"/>
        <end position="297"/>
    </location>
</feature>
<sequence length="297" mass="32593">MLLVGSLLSLVISIQYVWALKITFPSSPTAAQNNTFLWMREQVDPGTVWLRKQKLDADIGATPWSDDTLQLNLTKSTGSAQIHFNRAGLFYVGAFKTDINPRTVGDSIAPISMNQFTVSVNPTSAGAISGTSSTPPPVSSTSSVASPSTPTPLNDKNGAKRPHKVAVIVGLTVGFITLGIIGAIIFYLRYRRRRKADMTPPIVTPFSDTTVYSVSRTDIKERKRQLIGQRERLERQSRVDEQAPQTSPANNQTDNTGIDQLRDTMQNLRRQMDVVTQRMATLEAGTARPPDYSSGLE</sequence>
<feature type="compositionally biased region" description="Basic and acidic residues" evidence="1">
    <location>
        <begin position="229"/>
        <end position="241"/>
    </location>
</feature>
<dbReference type="KEGG" id="more:E1B28_013094"/>
<dbReference type="Proteomes" id="UP001049176">
    <property type="component" value="Chromosome 9"/>
</dbReference>
<name>A0A9P7RPS5_9AGAR</name>
<gene>
    <name evidence="4" type="ORF">E1B28_013094</name>
</gene>
<feature type="region of interest" description="Disordered" evidence="1">
    <location>
        <begin position="126"/>
        <end position="159"/>
    </location>
</feature>
<keyword evidence="2" id="KW-1133">Transmembrane helix</keyword>
<keyword evidence="2" id="KW-0472">Membrane</keyword>
<accession>A0A9P7RPS5</accession>
<evidence type="ECO:0000313" key="5">
    <source>
        <dbReference type="Proteomes" id="UP001049176"/>
    </source>
</evidence>
<keyword evidence="5" id="KW-1185">Reference proteome</keyword>
<dbReference type="GeneID" id="66082169"/>
<dbReference type="OrthoDB" id="3018813at2759"/>
<dbReference type="AlphaFoldDB" id="A0A9P7RPS5"/>
<evidence type="ECO:0008006" key="6">
    <source>
        <dbReference type="Google" id="ProtNLM"/>
    </source>
</evidence>
<feature type="transmembrane region" description="Helical" evidence="2">
    <location>
        <begin position="165"/>
        <end position="188"/>
    </location>
</feature>
<dbReference type="EMBL" id="CM032189">
    <property type="protein sequence ID" value="KAG7087113.1"/>
    <property type="molecule type" value="Genomic_DNA"/>
</dbReference>
<proteinExistence type="predicted"/>
<feature type="region of interest" description="Disordered" evidence="1">
    <location>
        <begin position="228"/>
        <end position="258"/>
    </location>
</feature>
<evidence type="ECO:0000313" key="4">
    <source>
        <dbReference type="EMBL" id="KAG7087113.1"/>
    </source>
</evidence>
<evidence type="ECO:0000256" key="1">
    <source>
        <dbReference type="SAM" id="MobiDB-lite"/>
    </source>
</evidence>
<feature type="compositionally biased region" description="Polar residues" evidence="1">
    <location>
        <begin position="243"/>
        <end position="258"/>
    </location>
</feature>
<dbReference type="RefSeq" id="XP_043003584.1">
    <property type="nucleotide sequence ID" value="XM_043158240.1"/>
</dbReference>
<evidence type="ECO:0000256" key="2">
    <source>
        <dbReference type="SAM" id="Phobius"/>
    </source>
</evidence>
<feature type="signal peptide" evidence="3">
    <location>
        <begin position="1"/>
        <end position="19"/>
    </location>
</feature>
<evidence type="ECO:0000256" key="3">
    <source>
        <dbReference type="SAM" id="SignalP"/>
    </source>
</evidence>
<dbReference type="CDD" id="cd12087">
    <property type="entry name" value="TM_EGFR-like"/>
    <property type="match status" value="1"/>
</dbReference>
<feature type="compositionally biased region" description="Low complexity" evidence="1">
    <location>
        <begin position="126"/>
        <end position="152"/>
    </location>
</feature>
<keyword evidence="2" id="KW-0812">Transmembrane</keyword>